<dbReference type="GO" id="GO:0005549">
    <property type="term" value="F:odorant binding"/>
    <property type="evidence" value="ECO:0007669"/>
    <property type="project" value="InterPro"/>
</dbReference>
<dbReference type="GeneID" id="113214275"/>
<keyword evidence="4 10" id="KW-0812">Transmembrane</keyword>
<dbReference type="InterPro" id="IPR004117">
    <property type="entry name" value="7tm6_olfct_rcpt"/>
</dbReference>
<comment type="similarity">
    <text evidence="10">Belongs to the insect chemoreceptor superfamily. Heteromeric odorant receptor channel (TC 1.A.69) family.</text>
</comment>
<comment type="caution">
    <text evidence="10">Lacks conserved residue(s) required for the propagation of feature annotation.</text>
</comment>
<reference evidence="13" key="1">
    <citation type="submission" date="2025-08" db="UniProtKB">
        <authorList>
            <consortium name="RefSeq"/>
        </authorList>
    </citation>
    <scope>IDENTIFICATION</scope>
    <source>
        <tissue evidence="13">Whole organism</tissue>
    </source>
</reference>
<feature type="transmembrane region" description="Helical" evidence="10">
    <location>
        <begin position="343"/>
        <end position="364"/>
    </location>
</feature>
<evidence type="ECO:0000256" key="2">
    <source>
        <dbReference type="ARBA" id="ARBA00022475"/>
    </source>
</evidence>
<comment type="subcellular location">
    <subcellularLocation>
        <location evidence="1 10">Cell membrane</location>
        <topology evidence="1 10">Multi-pass membrane protein</topology>
    </subcellularLocation>
</comment>
<feature type="transmembrane region" description="Helical" evidence="10">
    <location>
        <begin position="308"/>
        <end position="331"/>
    </location>
</feature>
<evidence type="ECO:0000313" key="13">
    <source>
        <dbReference type="RefSeq" id="XP_026289374.2"/>
    </source>
</evidence>
<dbReference type="KEGG" id="foc:113214275"/>
<keyword evidence="9 10" id="KW-0807">Transducer</keyword>
<feature type="compositionally biased region" description="Basic and acidic residues" evidence="11">
    <location>
        <begin position="23"/>
        <end position="37"/>
    </location>
</feature>
<evidence type="ECO:0000313" key="12">
    <source>
        <dbReference type="Proteomes" id="UP000504606"/>
    </source>
</evidence>
<keyword evidence="5 10" id="KW-0552">Olfaction</keyword>
<dbReference type="AlphaFoldDB" id="A0A6J1T6Y3"/>
<dbReference type="GO" id="GO:0007165">
    <property type="term" value="P:signal transduction"/>
    <property type="evidence" value="ECO:0007669"/>
    <property type="project" value="UniProtKB-KW"/>
</dbReference>
<dbReference type="RefSeq" id="XP_026289374.2">
    <property type="nucleotide sequence ID" value="XM_026433589.2"/>
</dbReference>
<evidence type="ECO:0000256" key="11">
    <source>
        <dbReference type="SAM" id="MobiDB-lite"/>
    </source>
</evidence>
<gene>
    <name evidence="13" type="primary">LOC113214275</name>
</gene>
<evidence type="ECO:0000256" key="4">
    <source>
        <dbReference type="ARBA" id="ARBA00022692"/>
    </source>
</evidence>
<keyword evidence="3 10" id="KW-0716">Sensory transduction</keyword>
<keyword evidence="2" id="KW-1003">Cell membrane</keyword>
<name>A0A6J1T6Y3_FRAOC</name>
<sequence length="443" mass="48430">MGDKDVPAKFPAWFLRTRASRGRGNERGSKPRPRTPDDTTLFVTNLTLLRWTGFWRQPAPPAGGPGDGRTDGAWARARAAAQRAFFNVNMVCNVAFITTKVVHTALDTDNIRNITENLSDVLCIAFSLLQLVVLTDVEPRLLKLLDRIDGQLEHVLHATGVGPEGLERQRRVCRDVAIRTFAGFLFTGLNFGVVVTSTGKSKNALPIAIWTPFRQDAPGTLSILLMVEAVGVVLTVAGSGALSALFLNSFLVVQSQFRALHGYFQAEAEGLPDGAWDTAAKRRTRERLVQGVKLHQGVLSLADETCEVLSPFVAVQLGTIGFIICVALFQISVDPMDPGNSRFVVLAATITVEAFVLCYMGTLLSDQAMEVQLGLEFGNWYLQGQEIGYIVKFASMRSQKVPAVVVGNVHVGLPLFLEIIRSSYSLLAFLQKRARSEDTQDLA</sequence>
<keyword evidence="6 10" id="KW-1133">Transmembrane helix</keyword>
<keyword evidence="7 10" id="KW-0472">Membrane</keyword>
<evidence type="ECO:0000256" key="9">
    <source>
        <dbReference type="ARBA" id="ARBA00023224"/>
    </source>
</evidence>
<evidence type="ECO:0000256" key="5">
    <source>
        <dbReference type="ARBA" id="ARBA00022725"/>
    </source>
</evidence>
<keyword evidence="8 10" id="KW-0675">Receptor</keyword>
<dbReference type="OrthoDB" id="6765072at2759"/>
<evidence type="ECO:0000256" key="3">
    <source>
        <dbReference type="ARBA" id="ARBA00022606"/>
    </source>
</evidence>
<evidence type="ECO:0000256" key="6">
    <source>
        <dbReference type="ARBA" id="ARBA00022989"/>
    </source>
</evidence>
<dbReference type="GO" id="GO:0005886">
    <property type="term" value="C:plasma membrane"/>
    <property type="evidence" value="ECO:0007669"/>
    <property type="project" value="UniProtKB-SubCell"/>
</dbReference>
<keyword evidence="12" id="KW-1185">Reference proteome</keyword>
<feature type="transmembrane region" description="Helical" evidence="10">
    <location>
        <begin position="223"/>
        <end position="247"/>
    </location>
</feature>
<evidence type="ECO:0000256" key="1">
    <source>
        <dbReference type="ARBA" id="ARBA00004651"/>
    </source>
</evidence>
<organism evidence="12 13">
    <name type="scientific">Frankliniella occidentalis</name>
    <name type="common">Western flower thrips</name>
    <name type="synonym">Euthrips occidentalis</name>
    <dbReference type="NCBI Taxonomy" id="133901"/>
    <lineage>
        <taxon>Eukaryota</taxon>
        <taxon>Metazoa</taxon>
        <taxon>Ecdysozoa</taxon>
        <taxon>Arthropoda</taxon>
        <taxon>Hexapoda</taxon>
        <taxon>Insecta</taxon>
        <taxon>Pterygota</taxon>
        <taxon>Neoptera</taxon>
        <taxon>Paraneoptera</taxon>
        <taxon>Thysanoptera</taxon>
        <taxon>Terebrantia</taxon>
        <taxon>Thripoidea</taxon>
        <taxon>Thripidae</taxon>
        <taxon>Frankliniella</taxon>
    </lineage>
</organism>
<dbReference type="GO" id="GO:0004984">
    <property type="term" value="F:olfactory receptor activity"/>
    <property type="evidence" value="ECO:0007669"/>
    <property type="project" value="InterPro"/>
</dbReference>
<dbReference type="Pfam" id="PF02949">
    <property type="entry name" value="7tm_6"/>
    <property type="match status" value="1"/>
</dbReference>
<evidence type="ECO:0000256" key="7">
    <source>
        <dbReference type="ARBA" id="ARBA00023136"/>
    </source>
</evidence>
<feature type="transmembrane region" description="Helical" evidence="10">
    <location>
        <begin position="176"/>
        <end position="195"/>
    </location>
</feature>
<dbReference type="PANTHER" id="PTHR21137">
    <property type="entry name" value="ODORANT RECEPTOR"/>
    <property type="match status" value="1"/>
</dbReference>
<evidence type="ECO:0000256" key="10">
    <source>
        <dbReference type="RuleBase" id="RU351113"/>
    </source>
</evidence>
<dbReference type="Proteomes" id="UP000504606">
    <property type="component" value="Unplaced"/>
</dbReference>
<dbReference type="PANTHER" id="PTHR21137:SF35">
    <property type="entry name" value="ODORANT RECEPTOR 19A-RELATED"/>
    <property type="match status" value="1"/>
</dbReference>
<accession>A0A6J1T6Y3</accession>
<proteinExistence type="inferred from homology"/>
<feature type="region of interest" description="Disordered" evidence="11">
    <location>
        <begin position="17"/>
        <end position="37"/>
    </location>
</feature>
<evidence type="ECO:0000256" key="8">
    <source>
        <dbReference type="ARBA" id="ARBA00023170"/>
    </source>
</evidence>
<protein>
    <recommendedName>
        <fullName evidence="10">Odorant receptor</fullName>
    </recommendedName>
</protein>